<dbReference type="Proteomes" id="UP000249762">
    <property type="component" value="Unassembled WGS sequence"/>
</dbReference>
<protein>
    <submittedName>
        <fullName evidence="1">Uncharacterized protein</fullName>
    </submittedName>
</protein>
<comment type="caution">
    <text evidence="1">The sequence shown here is derived from an EMBL/GenBank/DDBJ whole genome shotgun (WGS) entry which is preliminary data.</text>
</comment>
<dbReference type="AlphaFoldDB" id="A0A328PJ77"/>
<gene>
    <name evidence="1" type="ORF">DNK47_00800</name>
</gene>
<dbReference type="EMBL" id="QKVO01000002">
    <property type="protein sequence ID" value="RAO95153.1"/>
    <property type="molecule type" value="Genomic_DNA"/>
</dbReference>
<keyword evidence="2" id="KW-1185">Reference proteome</keyword>
<dbReference type="RefSeq" id="WP_112665056.1">
    <property type="nucleotide sequence ID" value="NZ_QKVO01000002.1"/>
</dbReference>
<organism evidence="1 2">
    <name type="scientific">Mycoplasma wenyonii</name>
    <dbReference type="NCBI Taxonomy" id="65123"/>
    <lineage>
        <taxon>Bacteria</taxon>
        <taxon>Bacillati</taxon>
        <taxon>Mycoplasmatota</taxon>
        <taxon>Mollicutes</taxon>
        <taxon>Mycoplasmataceae</taxon>
        <taxon>Mycoplasma</taxon>
    </lineage>
</organism>
<evidence type="ECO:0000313" key="1">
    <source>
        <dbReference type="EMBL" id="RAO95153.1"/>
    </source>
</evidence>
<sequence length="137" mass="15210">MGEGEPKEGEVQDLYLRGEGYDSEGKAIDFDEKIVWAGHGSGRGELRWQLTVYESGNFKLGELGGGDGMNAPDDKINCDRKGIFEENGEEGWFGGADQWEKAVNSIKFKLTNCGNAGGRRRCDIEISEVKNLLIKRY</sequence>
<evidence type="ECO:0000313" key="2">
    <source>
        <dbReference type="Proteomes" id="UP000249762"/>
    </source>
</evidence>
<name>A0A328PJ77_9MOLU</name>
<reference evidence="2" key="1">
    <citation type="submission" date="2018-06" db="EMBL/GenBank/DDBJ databases">
        <authorList>
            <person name="Martinez Ocampo F."/>
            <person name="Quiroz Castaneda R.E."/>
            <person name="Rojas Lopez X."/>
        </authorList>
    </citation>
    <scope>NUCLEOTIDE SEQUENCE [LARGE SCALE GENOMIC DNA]</scope>
    <source>
        <strain evidence="2">INIFAP02</strain>
    </source>
</reference>
<accession>A0A328PJ77</accession>
<proteinExistence type="predicted"/>